<protein>
    <submittedName>
        <fullName evidence="4">Uncharacterized protein</fullName>
    </submittedName>
</protein>
<dbReference type="WBParaSite" id="sdigi.contig48.g2903.t1">
    <property type="protein sequence ID" value="sdigi.contig48.g2903.t1"/>
    <property type="gene ID" value="sdigi.contig48.g2903"/>
</dbReference>
<feature type="transmembrane region" description="Helical" evidence="2">
    <location>
        <begin position="36"/>
        <end position="60"/>
    </location>
</feature>
<keyword evidence="3" id="KW-1185">Reference proteome</keyword>
<proteinExistence type="predicted"/>
<evidence type="ECO:0000313" key="4">
    <source>
        <dbReference type="WBParaSite" id="sdigi.contig48.g2903.t1"/>
    </source>
</evidence>
<reference evidence="4" key="1">
    <citation type="submission" date="2022-11" db="UniProtKB">
        <authorList>
            <consortium name="WormBaseParasite"/>
        </authorList>
    </citation>
    <scope>IDENTIFICATION</scope>
</reference>
<feature type="region of interest" description="Disordered" evidence="1">
    <location>
        <begin position="69"/>
        <end position="106"/>
    </location>
</feature>
<accession>A0A915Q250</accession>
<sequence length="138" mass="15190">MNRFEAVRDESLSLASAAVVIDAGTTIARLDAGCMIVVVVAVVDIVVVVVASFSLNNCYLLPDTAVSEQRVTGRGKAGHGTETMKQTSQPRNQHQNSNSRKAEKNKVKELLEVRYDAKPKAKLEIIKIRAEQEKHEKM</sequence>
<feature type="compositionally biased region" description="Polar residues" evidence="1">
    <location>
        <begin position="83"/>
        <end position="99"/>
    </location>
</feature>
<keyword evidence="2" id="KW-0472">Membrane</keyword>
<evidence type="ECO:0000256" key="2">
    <source>
        <dbReference type="SAM" id="Phobius"/>
    </source>
</evidence>
<evidence type="ECO:0000313" key="3">
    <source>
        <dbReference type="Proteomes" id="UP000887581"/>
    </source>
</evidence>
<keyword evidence="2" id="KW-1133">Transmembrane helix</keyword>
<evidence type="ECO:0000256" key="1">
    <source>
        <dbReference type="SAM" id="MobiDB-lite"/>
    </source>
</evidence>
<dbReference type="AlphaFoldDB" id="A0A915Q250"/>
<name>A0A915Q250_9BILA</name>
<organism evidence="3 4">
    <name type="scientific">Setaria digitata</name>
    <dbReference type="NCBI Taxonomy" id="48799"/>
    <lineage>
        <taxon>Eukaryota</taxon>
        <taxon>Metazoa</taxon>
        <taxon>Ecdysozoa</taxon>
        <taxon>Nematoda</taxon>
        <taxon>Chromadorea</taxon>
        <taxon>Rhabditida</taxon>
        <taxon>Spirurina</taxon>
        <taxon>Spiruromorpha</taxon>
        <taxon>Filarioidea</taxon>
        <taxon>Setariidae</taxon>
        <taxon>Setaria</taxon>
    </lineage>
</organism>
<keyword evidence="2" id="KW-0812">Transmembrane</keyword>
<dbReference type="Proteomes" id="UP000887581">
    <property type="component" value="Unplaced"/>
</dbReference>